<accession>A0A0E9VE80</accession>
<name>A0A0E9VE80_ANGAN</name>
<protein>
    <submittedName>
        <fullName evidence="2">Uncharacterized protein</fullName>
    </submittedName>
</protein>
<feature type="region of interest" description="Disordered" evidence="1">
    <location>
        <begin position="31"/>
        <end position="53"/>
    </location>
</feature>
<reference evidence="2" key="1">
    <citation type="submission" date="2014-11" db="EMBL/GenBank/DDBJ databases">
        <authorList>
            <person name="Amaro Gonzalez C."/>
        </authorList>
    </citation>
    <scope>NUCLEOTIDE SEQUENCE</scope>
</reference>
<dbReference type="AlphaFoldDB" id="A0A0E9VE80"/>
<reference evidence="2" key="2">
    <citation type="journal article" date="2015" name="Fish Shellfish Immunol.">
        <title>Early steps in the European eel (Anguilla anguilla)-Vibrio vulnificus interaction in the gills: Role of the RtxA13 toxin.</title>
        <authorList>
            <person name="Callol A."/>
            <person name="Pajuelo D."/>
            <person name="Ebbesson L."/>
            <person name="Teles M."/>
            <person name="MacKenzie S."/>
            <person name="Amaro C."/>
        </authorList>
    </citation>
    <scope>NUCLEOTIDE SEQUENCE</scope>
</reference>
<sequence>MLLHPPQEAPPLSSLQINPLHVPMMPWVGKVEAGQEGAGEGEGMGPEEKSPVF</sequence>
<dbReference type="EMBL" id="GBXM01032832">
    <property type="protein sequence ID" value="JAH75745.1"/>
    <property type="molecule type" value="Transcribed_RNA"/>
</dbReference>
<evidence type="ECO:0000256" key="1">
    <source>
        <dbReference type="SAM" id="MobiDB-lite"/>
    </source>
</evidence>
<proteinExistence type="predicted"/>
<evidence type="ECO:0000313" key="2">
    <source>
        <dbReference type="EMBL" id="JAH75745.1"/>
    </source>
</evidence>
<organism evidence="2">
    <name type="scientific">Anguilla anguilla</name>
    <name type="common">European freshwater eel</name>
    <name type="synonym">Muraena anguilla</name>
    <dbReference type="NCBI Taxonomy" id="7936"/>
    <lineage>
        <taxon>Eukaryota</taxon>
        <taxon>Metazoa</taxon>
        <taxon>Chordata</taxon>
        <taxon>Craniata</taxon>
        <taxon>Vertebrata</taxon>
        <taxon>Euteleostomi</taxon>
        <taxon>Actinopterygii</taxon>
        <taxon>Neopterygii</taxon>
        <taxon>Teleostei</taxon>
        <taxon>Anguilliformes</taxon>
        <taxon>Anguillidae</taxon>
        <taxon>Anguilla</taxon>
    </lineage>
</organism>